<dbReference type="HOGENOM" id="CLU_2006080_0_0_1"/>
<dbReference type="InParanoid" id="K1QGA9"/>
<evidence type="ECO:0000313" key="1">
    <source>
        <dbReference type="EMBL" id="EKC30114.1"/>
    </source>
</evidence>
<sequence length="124" mass="13291">MSTTVYAMGYDSKTALTSSDCASQCLTSSSCGAVYVTAGSSCSMLQYNTGLPSRLSASHLAYAHLYHRRFLNNDPYSLPFKAGLTEDELCSEPIGSPITTRAIGDVTTSIHESNGYEKGKDKDN</sequence>
<organism evidence="1">
    <name type="scientific">Magallana gigas</name>
    <name type="common">Pacific oyster</name>
    <name type="synonym">Crassostrea gigas</name>
    <dbReference type="NCBI Taxonomy" id="29159"/>
    <lineage>
        <taxon>Eukaryota</taxon>
        <taxon>Metazoa</taxon>
        <taxon>Spiralia</taxon>
        <taxon>Lophotrochozoa</taxon>
        <taxon>Mollusca</taxon>
        <taxon>Bivalvia</taxon>
        <taxon>Autobranchia</taxon>
        <taxon>Pteriomorphia</taxon>
        <taxon>Ostreida</taxon>
        <taxon>Ostreoidea</taxon>
        <taxon>Ostreidae</taxon>
        <taxon>Magallana</taxon>
    </lineage>
</organism>
<reference evidence="1" key="1">
    <citation type="journal article" date="2012" name="Nature">
        <title>The oyster genome reveals stress adaptation and complexity of shell formation.</title>
        <authorList>
            <person name="Zhang G."/>
            <person name="Fang X."/>
            <person name="Guo X."/>
            <person name="Li L."/>
            <person name="Luo R."/>
            <person name="Xu F."/>
            <person name="Yang P."/>
            <person name="Zhang L."/>
            <person name="Wang X."/>
            <person name="Qi H."/>
            <person name="Xiong Z."/>
            <person name="Que H."/>
            <person name="Xie Y."/>
            <person name="Holland P.W."/>
            <person name="Paps J."/>
            <person name="Zhu Y."/>
            <person name="Wu F."/>
            <person name="Chen Y."/>
            <person name="Wang J."/>
            <person name="Peng C."/>
            <person name="Meng J."/>
            <person name="Yang L."/>
            <person name="Liu J."/>
            <person name="Wen B."/>
            <person name="Zhang N."/>
            <person name="Huang Z."/>
            <person name="Zhu Q."/>
            <person name="Feng Y."/>
            <person name="Mount A."/>
            <person name="Hedgecock D."/>
            <person name="Xu Z."/>
            <person name="Liu Y."/>
            <person name="Domazet-Loso T."/>
            <person name="Du Y."/>
            <person name="Sun X."/>
            <person name="Zhang S."/>
            <person name="Liu B."/>
            <person name="Cheng P."/>
            <person name="Jiang X."/>
            <person name="Li J."/>
            <person name="Fan D."/>
            <person name="Wang W."/>
            <person name="Fu W."/>
            <person name="Wang T."/>
            <person name="Wang B."/>
            <person name="Zhang J."/>
            <person name="Peng Z."/>
            <person name="Li Y."/>
            <person name="Li N."/>
            <person name="Wang J."/>
            <person name="Chen M."/>
            <person name="He Y."/>
            <person name="Tan F."/>
            <person name="Song X."/>
            <person name="Zheng Q."/>
            <person name="Huang R."/>
            <person name="Yang H."/>
            <person name="Du X."/>
            <person name="Chen L."/>
            <person name="Yang M."/>
            <person name="Gaffney P.M."/>
            <person name="Wang S."/>
            <person name="Luo L."/>
            <person name="She Z."/>
            <person name="Ming Y."/>
            <person name="Huang W."/>
            <person name="Zhang S."/>
            <person name="Huang B."/>
            <person name="Zhang Y."/>
            <person name="Qu T."/>
            <person name="Ni P."/>
            <person name="Miao G."/>
            <person name="Wang J."/>
            <person name="Wang Q."/>
            <person name="Steinberg C.E."/>
            <person name="Wang H."/>
            <person name="Li N."/>
            <person name="Qian L."/>
            <person name="Zhang G."/>
            <person name="Li Y."/>
            <person name="Yang H."/>
            <person name="Liu X."/>
            <person name="Wang J."/>
            <person name="Yin Y."/>
            <person name="Wang J."/>
        </authorList>
    </citation>
    <scope>NUCLEOTIDE SEQUENCE [LARGE SCALE GENOMIC DNA]</scope>
    <source>
        <strain evidence="1">05x7-T-G4-1.051#20</strain>
    </source>
</reference>
<dbReference type="AlphaFoldDB" id="K1QGA9"/>
<accession>K1QGA9</accession>
<protein>
    <submittedName>
        <fullName evidence="1">Uncharacterized protein</fullName>
    </submittedName>
</protein>
<dbReference type="EMBL" id="JH817029">
    <property type="protein sequence ID" value="EKC30114.1"/>
    <property type="molecule type" value="Genomic_DNA"/>
</dbReference>
<name>K1QGA9_MAGGI</name>
<gene>
    <name evidence="1" type="ORF">CGI_10001704</name>
</gene>
<proteinExistence type="predicted"/>